<comment type="catalytic activity">
    <reaction evidence="1">
        <text>ATP + protein L-histidine = ADP + protein N-phospho-L-histidine.</text>
        <dbReference type="EC" id="2.7.13.3"/>
    </reaction>
</comment>
<dbReference type="Pfam" id="PF07494">
    <property type="entry name" value="Reg_prop"/>
    <property type="match status" value="8"/>
</dbReference>
<keyword evidence="3" id="KW-0597">Phosphoprotein</keyword>
<evidence type="ECO:0000259" key="6">
    <source>
        <dbReference type="PROSITE" id="PS50109"/>
    </source>
</evidence>
<dbReference type="EMBL" id="BAABEY010000005">
    <property type="protein sequence ID" value="GAA4433204.1"/>
    <property type="molecule type" value="Genomic_DNA"/>
</dbReference>
<accession>A0ABP8LQF7</accession>
<comment type="caution">
    <text evidence="7">The sequence shown here is derived from an EMBL/GenBank/DDBJ whole genome shotgun (WGS) entry which is preliminary data.</text>
</comment>
<dbReference type="SUPFAM" id="SSF47384">
    <property type="entry name" value="Homodimeric domain of signal transducing histidine kinase"/>
    <property type="match status" value="1"/>
</dbReference>
<dbReference type="PANTHER" id="PTHR43547">
    <property type="entry name" value="TWO-COMPONENT HISTIDINE KINASE"/>
    <property type="match status" value="1"/>
</dbReference>
<dbReference type="InterPro" id="IPR005467">
    <property type="entry name" value="His_kinase_dom"/>
</dbReference>
<dbReference type="InterPro" id="IPR036097">
    <property type="entry name" value="HisK_dim/P_sf"/>
</dbReference>
<dbReference type="CDD" id="cd00082">
    <property type="entry name" value="HisKA"/>
    <property type="match status" value="1"/>
</dbReference>
<evidence type="ECO:0000313" key="8">
    <source>
        <dbReference type="Proteomes" id="UP001501508"/>
    </source>
</evidence>
<dbReference type="PROSITE" id="PS50109">
    <property type="entry name" value="HIS_KIN"/>
    <property type="match status" value="1"/>
</dbReference>
<dbReference type="RefSeq" id="WP_345026599.1">
    <property type="nucleotide sequence ID" value="NZ_BAABEY010000005.1"/>
</dbReference>
<evidence type="ECO:0000256" key="5">
    <source>
        <dbReference type="SAM" id="SignalP"/>
    </source>
</evidence>
<dbReference type="Gene3D" id="3.30.565.10">
    <property type="entry name" value="Histidine kinase-like ATPase, C-terminal domain"/>
    <property type="match status" value="1"/>
</dbReference>
<keyword evidence="8" id="KW-1185">Reference proteome</keyword>
<feature type="chain" id="PRO_5045948531" description="histidine kinase" evidence="5">
    <location>
        <begin position="21"/>
        <end position="1058"/>
    </location>
</feature>
<dbReference type="Proteomes" id="UP001501508">
    <property type="component" value="Unassembled WGS sequence"/>
</dbReference>
<dbReference type="Gene3D" id="2.60.40.10">
    <property type="entry name" value="Immunoglobulins"/>
    <property type="match status" value="1"/>
</dbReference>
<dbReference type="Gene3D" id="2.130.10.10">
    <property type="entry name" value="YVTN repeat-like/Quinoprotein amine dehydrogenase"/>
    <property type="match status" value="2"/>
</dbReference>
<proteinExistence type="predicted"/>
<dbReference type="InterPro" id="IPR004358">
    <property type="entry name" value="Sig_transdc_His_kin-like_C"/>
</dbReference>
<dbReference type="InterPro" id="IPR011110">
    <property type="entry name" value="Reg_prop"/>
</dbReference>
<dbReference type="InterPro" id="IPR013783">
    <property type="entry name" value="Ig-like_fold"/>
</dbReference>
<evidence type="ECO:0000256" key="3">
    <source>
        <dbReference type="ARBA" id="ARBA00022553"/>
    </source>
</evidence>
<reference evidence="8" key="1">
    <citation type="journal article" date="2019" name="Int. J. Syst. Evol. Microbiol.">
        <title>The Global Catalogue of Microorganisms (GCM) 10K type strain sequencing project: providing services to taxonomists for standard genome sequencing and annotation.</title>
        <authorList>
            <consortium name="The Broad Institute Genomics Platform"/>
            <consortium name="The Broad Institute Genome Sequencing Center for Infectious Disease"/>
            <person name="Wu L."/>
            <person name="Ma J."/>
        </authorList>
    </citation>
    <scope>NUCLEOTIDE SEQUENCE [LARGE SCALE GENOMIC DNA]</scope>
    <source>
        <strain evidence="8">JCM 31920</strain>
    </source>
</reference>
<keyword evidence="4" id="KW-0472">Membrane</keyword>
<dbReference type="PANTHER" id="PTHR43547:SF2">
    <property type="entry name" value="HYBRID SIGNAL TRANSDUCTION HISTIDINE KINASE C"/>
    <property type="match status" value="1"/>
</dbReference>
<keyword evidence="4" id="KW-1133">Transmembrane helix</keyword>
<dbReference type="Pfam" id="PF02518">
    <property type="entry name" value="HATPase_c"/>
    <property type="match status" value="1"/>
</dbReference>
<dbReference type="InterPro" id="IPR011123">
    <property type="entry name" value="Y_Y_Y"/>
</dbReference>
<name>A0ABP8LQF7_9BACT</name>
<sequence>MVKKLFLAFLHFLACIPCTSQEFIFRHLRSGDGLSNNIVYAIAQDTTGYMWFGTTQGLNQFDSKQFRVFLYDESDTTSVSSSYINSILSDTKGTIWVATPSGLNIYNPKTDKFRRILKNSSPESICDDAVIRLYEDRKGRVWAGTKKGISMLLSKEKGTFRSYLNSDAAGTPGIREVWAIHEDEDGALWIGCRNGLIRMSFEGDQPIYEEFPSADQQTGGLHDLHITTITADRDKNIWVGTKKGGLHRWDRQKKQFIHYPASEIPGKGPASNDIRELLLTHDGSLWIGTFDGISILNTPSSEFTSIRQNLLNPASLGNNSVYGLFQDKTHSIWVGTYHKGISVVHDLVMPFHKIKADKPGQGLNSDVVSAVLEDSQQHLWIGTQGGGVNRYDPASGKYQYFTTQNGTLASNHISGILEDAAGYIWISTYRGGLSRLDPKTGRVKAYRNNPADSSSLSSDNISILIKDKRGRIWAATESDGINLFDPVDDRFYHINEHSTLFPLGNRYVRSLFADSAGNIWIGHVKGMQVFDANGKLINTLPLKLVQVIYEDSKKRMWFGNRMNSGLNRYDPGAKTIRSYSSETGLSNNNIAGIAEDDSGLLWLGTENGLSCLDPESGAVRNYNTVDGITSNVFKARAAFRNGSGQLFFGTDEGIVYFRPDEVKVNRNGPASVFTSLKLNNKPVFPGDSSQLLSVPVNETSTLTFSHFQNIFTLDFTGLSYNKPEKNQYAYRLEGLEKHWNFVPVPSATYTNLAEGDYTLWIKTANSDGVWGKPEGMRISVLPPWWRTWWAYTLYALTLFAATFFIIRFFWLRTLLRYEHALYQAKLDFFTNITHEVRTHIMLILGPIDLVLNRDYDRSAVHSRLISVKSNGERLLRLVNELLDFRKAEVSALFLQVRENELVTFLRDIFNSFSHLSEAHRITSEFISDENTIRVPFDPEQFEKVIFNLLVNAYKFTPEGGKITLSVALLDEWVKIQVTDTGKGIAPDNLGKLFVNFFQVNELGEKNTGTGLGLALSKKIVDQHGGTLTVKSRAAAGGQPGETVFTIRLRRVNPAPKKA</sequence>
<dbReference type="EC" id="2.7.13.3" evidence="2"/>
<dbReference type="Gene3D" id="1.10.287.130">
    <property type="match status" value="1"/>
</dbReference>
<evidence type="ECO:0000256" key="4">
    <source>
        <dbReference type="SAM" id="Phobius"/>
    </source>
</evidence>
<dbReference type="InterPro" id="IPR003661">
    <property type="entry name" value="HisK_dim/P_dom"/>
</dbReference>
<dbReference type="Pfam" id="PF07495">
    <property type="entry name" value="Y_Y_Y"/>
    <property type="match status" value="1"/>
</dbReference>
<dbReference type="InterPro" id="IPR015943">
    <property type="entry name" value="WD40/YVTN_repeat-like_dom_sf"/>
</dbReference>
<feature type="transmembrane region" description="Helical" evidence="4">
    <location>
        <begin position="788"/>
        <end position="810"/>
    </location>
</feature>
<dbReference type="SMART" id="SM00387">
    <property type="entry name" value="HATPase_c"/>
    <property type="match status" value="1"/>
</dbReference>
<protein>
    <recommendedName>
        <fullName evidence="2">histidine kinase</fullName>
        <ecNumber evidence="2">2.7.13.3</ecNumber>
    </recommendedName>
</protein>
<dbReference type="PRINTS" id="PR00344">
    <property type="entry name" value="BCTRLSENSOR"/>
</dbReference>
<evidence type="ECO:0000256" key="2">
    <source>
        <dbReference type="ARBA" id="ARBA00012438"/>
    </source>
</evidence>
<dbReference type="SMART" id="SM00388">
    <property type="entry name" value="HisKA"/>
    <property type="match status" value="1"/>
</dbReference>
<dbReference type="SUPFAM" id="SSF55874">
    <property type="entry name" value="ATPase domain of HSP90 chaperone/DNA topoisomerase II/histidine kinase"/>
    <property type="match status" value="1"/>
</dbReference>
<gene>
    <name evidence="7" type="ORF">GCM10023091_06390</name>
</gene>
<organism evidence="7 8">
    <name type="scientific">Ravibacter arvi</name>
    <dbReference type="NCBI Taxonomy" id="2051041"/>
    <lineage>
        <taxon>Bacteria</taxon>
        <taxon>Pseudomonadati</taxon>
        <taxon>Bacteroidota</taxon>
        <taxon>Cytophagia</taxon>
        <taxon>Cytophagales</taxon>
        <taxon>Spirosomataceae</taxon>
        <taxon>Ravibacter</taxon>
    </lineage>
</organism>
<dbReference type="SUPFAM" id="SSF63829">
    <property type="entry name" value="Calcium-dependent phosphotriesterase"/>
    <property type="match status" value="3"/>
</dbReference>
<dbReference type="CDD" id="cd00075">
    <property type="entry name" value="HATPase"/>
    <property type="match status" value="1"/>
</dbReference>
<dbReference type="InterPro" id="IPR003594">
    <property type="entry name" value="HATPase_dom"/>
</dbReference>
<feature type="domain" description="Histidine kinase" evidence="6">
    <location>
        <begin position="831"/>
        <end position="1052"/>
    </location>
</feature>
<evidence type="ECO:0000256" key="1">
    <source>
        <dbReference type="ARBA" id="ARBA00000085"/>
    </source>
</evidence>
<dbReference type="InterPro" id="IPR036890">
    <property type="entry name" value="HATPase_C_sf"/>
</dbReference>
<feature type="signal peptide" evidence="5">
    <location>
        <begin position="1"/>
        <end position="20"/>
    </location>
</feature>
<keyword evidence="5" id="KW-0732">Signal</keyword>
<evidence type="ECO:0000313" key="7">
    <source>
        <dbReference type="EMBL" id="GAA4433204.1"/>
    </source>
</evidence>
<keyword evidence="4" id="KW-0812">Transmembrane</keyword>